<evidence type="ECO:0008006" key="4">
    <source>
        <dbReference type="Google" id="ProtNLM"/>
    </source>
</evidence>
<dbReference type="AlphaFoldDB" id="A0A917TX57"/>
<reference evidence="2" key="2">
    <citation type="submission" date="2020-09" db="EMBL/GenBank/DDBJ databases">
        <authorList>
            <person name="Sun Q."/>
            <person name="Ohkuma M."/>
        </authorList>
    </citation>
    <scope>NUCLEOTIDE SEQUENCE</scope>
    <source>
        <strain evidence="2">JCM 19831</strain>
    </source>
</reference>
<keyword evidence="3" id="KW-1185">Reference proteome</keyword>
<organism evidence="2 3">
    <name type="scientific">Dactylosporangium sucinum</name>
    <dbReference type="NCBI Taxonomy" id="1424081"/>
    <lineage>
        <taxon>Bacteria</taxon>
        <taxon>Bacillati</taxon>
        <taxon>Actinomycetota</taxon>
        <taxon>Actinomycetes</taxon>
        <taxon>Micromonosporales</taxon>
        <taxon>Micromonosporaceae</taxon>
        <taxon>Dactylosporangium</taxon>
    </lineage>
</organism>
<keyword evidence="1" id="KW-1133">Transmembrane helix</keyword>
<dbReference type="EMBL" id="BMPI01000024">
    <property type="protein sequence ID" value="GGM41645.1"/>
    <property type="molecule type" value="Genomic_DNA"/>
</dbReference>
<comment type="caution">
    <text evidence="2">The sequence shown here is derived from an EMBL/GenBank/DDBJ whole genome shotgun (WGS) entry which is preliminary data.</text>
</comment>
<keyword evidence="1" id="KW-0472">Membrane</keyword>
<dbReference type="Gene3D" id="3.30.70.60">
    <property type="match status" value="1"/>
</dbReference>
<accession>A0A917TX57</accession>
<protein>
    <recommendedName>
        <fullName evidence="4">Pilus assembly protein PilO</fullName>
    </recommendedName>
</protein>
<sequence length="182" mass="19366">MLRADRLWLVGGIALSAAILAVGWFFVISDRYDESESLRDSADSVGQQVVVQRQRLNQMRKDDERLAEFKATLEANRAALPESDSVSALLRELQTAGELTGVSVSGVSVGTAVDVATGKGTVQSLPVGLTVVGPTAKINPFLDQLQKVQPRAVLITSVNVATAAGDKTNVTINLQAFYAVPE</sequence>
<keyword evidence="1" id="KW-0812">Transmembrane</keyword>
<dbReference type="RefSeq" id="WP_190252245.1">
    <property type="nucleotide sequence ID" value="NZ_BMPI01000024.1"/>
</dbReference>
<dbReference type="InterPro" id="IPR014717">
    <property type="entry name" value="Transl_elong_EF1B/ribsomal_bS6"/>
</dbReference>
<proteinExistence type="predicted"/>
<dbReference type="Proteomes" id="UP000642070">
    <property type="component" value="Unassembled WGS sequence"/>
</dbReference>
<dbReference type="InterPro" id="IPR007445">
    <property type="entry name" value="PilO"/>
</dbReference>
<gene>
    <name evidence="2" type="ORF">GCM10007977_048890</name>
</gene>
<dbReference type="GO" id="GO:0043107">
    <property type="term" value="P:type IV pilus-dependent motility"/>
    <property type="evidence" value="ECO:0007669"/>
    <property type="project" value="InterPro"/>
</dbReference>
<name>A0A917TX57_9ACTN</name>
<evidence type="ECO:0000256" key="1">
    <source>
        <dbReference type="SAM" id="Phobius"/>
    </source>
</evidence>
<dbReference type="GO" id="GO:0043683">
    <property type="term" value="P:type IV pilus assembly"/>
    <property type="evidence" value="ECO:0007669"/>
    <property type="project" value="InterPro"/>
</dbReference>
<evidence type="ECO:0000313" key="2">
    <source>
        <dbReference type="EMBL" id="GGM41645.1"/>
    </source>
</evidence>
<evidence type="ECO:0000313" key="3">
    <source>
        <dbReference type="Proteomes" id="UP000642070"/>
    </source>
</evidence>
<dbReference type="Pfam" id="PF04350">
    <property type="entry name" value="PilO"/>
    <property type="match status" value="1"/>
</dbReference>
<feature type="transmembrane region" description="Helical" evidence="1">
    <location>
        <begin position="7"/>
        <end position="27"/>
    </location>
</feature>
<reference evidence="2" key="1">
    <citation type="journal article" date="2014" name="Int. J. Syst. Evol. Microbiol.">
        <title>Complete genome sequence of Corynebacterium casei LMG S-19264T (=DSM 44701T), isolated from a smear-ripened cheese.</title>
        <authorList>
            <consortium name="US DOE Joint Genome Institute (JGI-PGF)"/>
            <person name="Walter F."/>
            <person name="Albersmeier A."/>
            <person name="Kalinowski J."/>
            <person name="Ruckert C."/>
        </authorList>
    </citation>
    <scope>NUCLEOTIDE SEQUENCE</scope>
    <source>
        <strain evidence="2">JCM 19831</strain>
    </source>
</reference>